<dbReference type="InterPro" id="IPR027417">
    <property type="entry name" value="P-loop_NTPase"/>
</dbReference>
<evidence type="ECO:0000256" key="1">
    <source>
        <dbReference type="ARBA" id="ARBA00022741"/>
    </source>
</evidence>
<dbReference type="InterPro" id="IPR050445">
    <property type="entry name" value="Bact_polysacc_biosynth/exp"/>
</dbReference>
<dbReference type="GO" id="GO:0004713">
    <property type="term" value="F:protein tyrosine kinase activity"/>
    <property type="evidence" value="ECO:0007669"/>
    <property type="project" value="TreeGrafter"/>
</dbReference>
<feature type="region of interest" description="Disordered" evidence="3">
    <location>
        <begin position="1"/>
        <end position="24"/>
    </location>
</feature>
<evidence type="ECO:0000256" key="3">
    <source>
        <dbReference type="SAM" id="MobiDB-lite"/>
    </source>
</evidence>
<sequence length="338" mass="36762">MFKQYRNSGQRAHGKPFSGLSAPVREKGDLPFDLELTRRVTGAAMAPKWGTRDPAEAPLVDAYYDSFDETDLFDPDNGSFEGDASLARDVAMRDRDLPVGPDLWSILPEGRFGHGGTPLEMQMRLIRQDRTILRAFDDLRTQLVRTMHGSGWSRIAIAAPTAGSGASFTAVNLALSVARIPDMRALLMDLDQRGPDIAHLLGMKAGGGLPALLAGDIGPQDHLIKPCTTLAVGLGRGSAQDASEILHARRTGAVMDAVLDALRPDIAIYDLPPMLEHDDLEAFLPQVDGVLLVADATRTLASQITECERRLEGKTHLLGIILNRTRPARPEPRQRRAA</sequence>
<dbReference type="CDD" id="cd05387">
    <property type="entry name" value="BY-kinase"/>
    <property type="match status" value="1"/>
</dbReference>
<accession>A0A1N7HIV5</accession>
<dbReference type="GO" id="GO:0005886">
    <property type="term" value="C:plasma membrane"/>
    <property type="evidence" value="ECO:0007669"/>
    <property type="project" value="TreeGrafter"/>
</dbReference>
<dbReference type="InterPro" id="IPR005702">
    <property type="entry name" value="Wzc-like_C"/>
</dbReference>
<evidence type="ECO:0000256" key="2">
    <source>
        <dbReference type="ARBA" id="ARBA00022840"/>
    </source>
</evidence>
<dbReference type="AlphaFoldDB" id="A0A1N7HIV5"/>
<evidence type="ECO:0000313" key="4">
    <source>
        <dbReference type="EMBL" id="SIS24742.1"/>
    </source>
</evidence>
<dbReference type="RefSeq" id="WP_076535217.1">
    <property type="nucleotide sequence ID" value="NZ_FOAC01000002.1"/>
</dbReference>
<gene>
    <name evidence="4" type="ORF">SAMN05421666_3168</name>
</gene>
<keyword evidence="2" id="KW-0067">ATP-binding</keyword>
<keyword evidence="5" id="KW-1185">Reference proteome</keyword>
<dbReference type="STRING" id="573024.SAMN05216208_2148"/>
<proteinExistence type="predicted"/>
<dbReference type="Gene3D" id="3.40.50.300">
    <property type="entry name" value="P-loop containing nucleotide triphosphate hydrolases"/>
    <property type="match status" value="1"/>
</dbReference>
<feature type="compositionally biased region" description="Polar residues" evidence="3">
    <location>
        <begin position="1"/>
        <end position="10"/>
    </location>
</feature>
<dbReference type="Proteomes" id="UP000186019">
    <property type="component" value="Unassembled WGS sequence"/>
</dbReference>
<evidence type="ECO:0000313" key="5">
    <source>
        <dbReference type="Proteomes" id="UP000186019"/>
    </source>
</evidence>
<organism evidence="4 5">
    <name type="scientific">Roseovarius nanhaiticus</name>
    <dbReference type="NCBI Taxonomy" id="573024"/>
    <lineage>
        <taxon>Bacteria</taxon>
        <taxon>Pseudomonadati</taxon>
        <taxon>Pseudomonadota</taxon>
        <taxon>Alphaproteobacteria</taxon>
        <taxon>Rhodobacterales</taxon>
        <taxon>Roseobacteraceae</taxon>
        <taxon>Roseovarius</taxon>
    </lineage>
</organism>
<reference evidence="4 5" key="1">
    <citation type="submission" date="2017-01" db="EMBL/GenBank/DDBJ databases">
        <authorList>
            <person name="Mah S.A."/>
            <person name="Swanson W.J."/>
            <person name="Moy G.W."/>
            <person name="Vacquier V.D."/>
        </authorList>
    </citation>
    <scope>NUCLEOTIDE SEQUENCE [LARGE SCALE GENOMIC DNA]</scope>
    <source>
        <strain evidence="4 5">DSM 29590</strain>
    </source>
</reference>
<dbReference type="PANTHER" id="PTHR32309">
    <property type="entry name" value="TYROSINE-PROTEIN KINASE"/>
    <property type="match status" value="1"/>
</dbReference>
<keyword evidence="1" id="KW-0547">Nucleotide-binding</keyword>
<dbReference type="OrthoDB" id="9775724at2"/>
<dbReference type="SUPFAM" id="SSF52540">
    <property type="entry name" value="P-loop containing nucleoside triphosphate hydrolases"/>
    <property type="match status" value="1"/>
</dbReference>
<name>A0A1N7HIV5_9RHOB</name>
<protein>
    <submittedName>
        <fullName evidence="4">Chromosome partitioning ATPase, Mrp family, contains Fe-S cluster</fullName>
    </submittedName>
</protein>
<dbReference type="EMBL" id="FTNV01000003">
    <property type="protein sequence ID" value="SIS24742.1"/>
    <property type="molecule type" value="Genomic_DNA"/>
</dbReference>
<dbReference type="PANTHER" id="PTHR32309:SF13">
    <property type="entry name" value="FERRIC ENTEROBACTIN TRANSPORT PROTEIN FEPE"/>
    <property type="match status" value="1"/>
</dbReference>